<feature type="domain" description="FecR protein" evidence="1">
    <location>
        <begin position="136"/>
        <end position="224"/>
    </location>
</feature>
<dbReference type="KEGG" id="est:DN752_16540"/>
<feature type="domain" description="Protein FecR C-terminal" evidence="2">
    <location>
        <begin position="273"/>
        <end position="340"/>
    </location>
</feature>
<evidence type="ECO:0000259" key="1">
    <source>
        <dbReference type="Pfam" id="PF04773"/>
    </source>
</evidence>
<dbReference type="InterPro" id="IPR006860">
    <property type="entry name" value="FecR"/>
</dbReference>
<evidence type="ECO:0008006" key="5">
    <source>
        <dbReference type="Google" id="ProtNLM"/>
    </source>
</evidence>
<dbReference type="OrthoDB" id="1099916at2"/>
<accession>A0A2Z4IKG0</accession>
<dbReference type="InterPro" id="IPR012373">
    <property type="entry name" value="Ferrdict_sens_TM"/>
</dbReference>
<evidence type="ECO:0000313" key="3">
    <source>
        <dbReference type="EMBL" id="AWW31601.1"/>
    </source>
</evidence>
<dbReference type="Proteomes" id="UP000248688">
    <property type="component" value="Chromosome"/>
</dbReference>
<evidence type="ECO:0000259" key="2">
    <source>
        <dbReference type="Pfam" id="PF16344"/>
    </source>
</evidence>
<dbReference type="Pfam" id="PF04773">
    <property type="entry name" value="FecR"/>
    <property type="match status" value="1"/>
</dbReference>
<evidence type="ECO:0000313" key="4">
    <source>
        <dbReference type="Proteomes" id="UP000248688"/>
    </source>
</evidence>
<dbReference type="Gene3D" id="3.55.50.30">
    <property type="match status" value="1"/>
</dbReference>
<name>A0A2Z4IKG0_9BACT</name>
<dbReference type="AlphaFoldDB" id="A0A2Z4IKG0"/>
<reference evidence="3 4" key="1">
    <citation type="submission" date="2018-06" db="EMBL/GenBank/DDBJ databases">
        <title>Echinicola strongylocentroti sp. nov., isolated from a sea urchin Strongylocentrotus intermedius.</title>
        <authorList>
            <person name="Bae S.S."/>
        </authorList>
    </citation>
    <scope>NUCLEOTIDE SEQUENCE [LARGE SCALE GENOMIC DNA]</scope>
    <source>
        <strain evidence="3 4">MEBiC08714</strain>
    </source>
</reference>
<protein>
    <recommendedName>
        <fullName evidence="5">Iron dicitrate transport regulator FecR</fullName>
    </recommendedName>
</protein>
<dbReference type="Pfam" id="PF16344">
    <property type="entry name" value="FecR_C"/>
    <property type="match status" value="1"/>
</dbReference>
<dbReference type="InterPro" id="IPR032508">
    <property type="entry name" value="FecR_C"/>
</dbReference>
<gene>
    <name evidence="3" type="ORF">DN752_16540</name>
</gene>
<sequence length="342" mass="37802">MCSTVKSQVKLEKELLYKYLAGTASQSEKAAVIDWLETDEGRAQLESLMQEEWGQEPENIEGTELGRLLTGVHQRIGEATPQKKLPKGKGYNWGKGLRIAASVMLVSLLSVLLYKQLNYSAPILPPEITTYTKHAKVGEKLRLRLPDKTFVILNANSTISYTSGFGRGTREVELEGEAFFEITPDKARPFMVRAGDVVVTALGTAFNTENREGNVSVALTEGKVSVENEVEGNEDSVILLPGQMASVDNSVRGELAVAAFDLEDVTAWKEGRIHFKSKPLGEVLDDLQEWYGVDITSERGVNAARKVSGTFNNENLENVLKGLTFSLGFEYEINNEQVILRK</sequence>
<dbReference type="EMBL" id="CP030041">
    <property type="protein sequence ID" value="AWW31601.1"/>
    <property type="molecule type" value="Genomic_DNA"/>
</dbReference>
<dbReference type="PANTHER" id="PTHR30273:SF2">
    <property type="entry name" value="PROTEIN FECR"/>
    <property type="match status" value="1"/>
</dbReference>
<dbReference type="PANTHER" id="PTHR30273">
    <property type="entry name" value="PERIPLASMIC SIGNAL SENSOR AND SIGMA FACTOR ACTIVATOR FECR-RELATED"/>
    <property type="match status" value="1"/>
</dbReference>
<dbReference type="Gene3D" id="2.60.120.1440">
    <property type="match status" value="1"/>
</dbReference>
<dbReference type="PIRSF" id="PIRSF018266">
    <property type="entry name" value="FecR"/>
    <property type="match status" value="1"/>
</dbReference>
<proteinExistence type="predicted"/>
<keyword evidence="4" id="KW-1185">Reference proteome</keyword>
<organism evidence="3 4">
    <name type="scientific">Echinicola strongylocentroti</name>
    <dbReference type="NCBI Taxonomy" id="1795355"/>
    <lineage>
        <taxon>Bacteria</taxon>
        <taxon>Pseudomonadati</taxon>
        <taxon>Bacteroidota</taxon>
        <taxon>Cytophagia</taxon>
        <taxon>Cytophagales</taxon>
        <taxon>Cyclobacteriaceae</taxon>
        <taxon>Echinicola</taxon>
    </lineage>
</organism>
<dbReference type="GO" id="GO:0016989">
    <property type="term" value="F:sigma factor antagonist activity"/>
    <property type="evidence" value="ECO:0007669"/>
    <property type="project" value="TreeGrafter"/>
</dbReference>